<dbReference type="InterPro" id="IPR036291">
    <property type="entry name" value="NAD(P)-bd_dom_sf"/>
</dbReference>
<dbReference type="Proteomes" id="UP001259832">
    <property type="component" value="Unassembled WGS sequence"/>
</dbReference>
<evidence type="ECO:0000313" key="2">
    <source>
        <dbReference type="EMBL" id="KAK1944608.1"/>
    </source>
</evidence>
<dbReference type="PANTHER" id="PTHR43242">
    <property type="entry name" value="NAD(P)-BINDING ROSSMANN-FOLD SUPERFAMILY PROTEIN"/>
    <property type="match status" value="1"/>
</dbReference>
<dbReference type="PANTHER" id="PTHR43242:SF1">
    <property type="entry name" value="NAD(P)-BINDING ROSSMANN-FOLD SUPERFAMILY PROTEIN"/>
    <property type="match status" value="1"/>
</dbReference>
<feature type="domain" description="NAD-dependent epimerase/dehydratase" evidence="1">
    <location>
        <begin position="4"/>
        <end position="271"/>
    </location>
</feature>
<gene>
    <name evidence="2" type="ORF">P3T76_004520</name>
</gene>
<dbReference type="InterPro" id="IPR001509">
    <property type="entry name" value="Epimerase_deHydtase"/>
</dbReference>
<proteinExistence type="predicted"/>
<reference evidence="2" key="1">
    <citation type="submission" date="2023-08" db="EMBL/GenBank/DDBJ databases">
        <title>Reference Genome Resource for the Citrus Pathogen Phytophthora citrophthora.</title>
        <authorList>
            <person name="Moller H."/>
            <person name="Coetzee B."/>
            <person name="Rose L.J."/>
            <person name="Van Niekerk J.M."/>
        </authorList>
    </citation>
    <scope>NUCLEOTIDE SEQUENCE</scope>
    <source>
        <strain evidence="2">STE-U-9442</strain>
    </source>
</reference>
<keyword evidence="3" id="KW-1185">Reference proteome</keyword>
<comment type="caution">
    <text evidence="2">The sequence shown here is derived from an EMBL/GenBank/DDBJ whole genome shotgun (WGS) entry which is preliminary data.</text>
</comment>
<sequence length="354" mass="39513">MARVLVLGGSSYVAQFVLQRLQQDKTLRVVNGDALEEIDAVACTMRSEPFALPEGFSSQSSVQSKRGVCVYWQVDLMALEAQEECVKDFHPTVIINCTAVSSPAVCQKEPEKAQVINEPEDLVRFLEKLPWRIRFVHLSTDFVYEGTQPCDGSYAEEDAVLSSKLSVYGAGKLRFDQFLQNRNSLTSSLQVLILRIANVIGPTAPIFPDRSASKFMQWLHHQLFQPENADEPLKLWSDEFRSYLYVSDLIEIMFRLLAVNAKEQTTLVNVGGAEALSRVEIAQKYLAASMKHNPKAVAGVTREIVPTSRAQIDLGYPSPLNTKLNTAHLAKLLPSFTWTPTATILNEISRSFMA</sequence>
<dbReference type="EMBL" id="JASMQC010000006">
    <property type="protein sequence ID" value="KAK1944608.1"/>
    <property type="molecule type" value="Genomic_DNA"/>
</dbReference>
<evidence type="ECO:0000259" key="1">
    <source>
        <dbReference type="Pfam" id="PF01370"/>
    </source>
</evidence>
<organism evidence="2 3">
    <name type="scientific">Phytophthora citrophthora</name>
    <dbReference type="NCBI Taxonomy" id="4793"/>
    <lineage>
        <taxon>Eukaryota</taxon>
        <taxon>Sar</taxon>
        <taxon>Stramenopiles</taxon>
        <taxon>Oomycota</taxon>
        <taxon>Peronosporomycetes</taxon>
        <taxon>Peronosporales</taxon>
        <taxon>Peronosporaceae</taxon>
        <taxon>Phytophthora</taxon>
    </lineage>
</organism>
<dbReference type="Pfam" id="PF01370">
    <property type="entry name" value="Epimerase"/>
    <property type="match status" value="1"/>
</dbReference>
<accession>A0AAD9GUQ6</accession>
<dbReference type="Gene3D" id="3.40.50.720">
    <property type="entry name" value="NAD(P)-binding Rossmann-like Domain"/>
    <property type="match status" value="1"/>
</dbReference>
<name>A0AAD9GUQ6_9STRA</name>
<dbReference type="AlphaFoldDB" id="A0AAD9GUQ6"/>
<evidence type="ECO:0000313" key="3">
    <source>
        <dbReference type="Proteomes" id="UP001259832"/>
    </source>
</evidence>
<protein>
    <submittedName>
        <fullName evidence="2">Methionine adenosyltransferase 2 subunit beta</fullName>
    </submittedName>
</protein>
<dbReference type="SUPFAM" id="SSF51735">
    <property type="entry name" value="NAD(P)-binding Rossmann-fold domains"/>
    <property type="match status" value="1"/>
</dbReference>